<dbReference type="KEGG" id="ehx:EMIHUDRAFT_95026"/>
<protein>
    <submittedName>
        <fullName evidence="1">Uncharacterized protein</fullName>
    </submittedName>
</protein>
<reference evidence="1" key="2">
    <citation type="submission" date="2024-10" db="UniProtKB">
        <authorList>
            <consortium name="EnsemblProtists"/>
        </authorList>
    </citation>
    <scope>IDENTIFICATION</scope>
</reference>
<proteinExistence type="predicted"/>
<dbReference type="Proteomes" id="UP000013827">
    <property type="component" value="Unassembled WGS sequence"/>
</dbReference>
<dbReference type="Gene3D" id="3.20.20.80">
    <property type="entry name" value="Glycosidases"/>
    <property type="match status" value="1"/>
</dbReference>
<sequence>MLASILSPTAAPPPPPPPNYAVTFDFSTATRTTNTAATVEVDVMPFLGRTSSGGPFGAYYEALSGLGAEFVRFAPWFPNPRVVVTELTPPNCNATHAATNWDSTAFDEVMSNFYSAVCGPGAADGACERSVVQQLSTMPSWLFVDGYDYTKLPADPWNTPDPFDVYTAGSALKDPSCAEMARYFARLAGWYTAGGFHDECGHWHASSLRYAWYGLSILNEDEHHLQPDGGPAYTTCYDAVRAAVAKVNPQIVPAGPEWAVPAVDVLGYFLNASNHADGAPPPLVTYHWASSHDAATAETFFTAWDGALKNKIDPIGALVDPAKTQLGLNEFIPFVKDYFDCNGVPADVCSEAADVYSGWMDPRFAQGDPDLQHAKGIGINRTTVSWNAAASLFAYAFGTLAERGYLFVGQDQLIGGTWPDNEPAVSMLDWQSGEPNAKYWVTQLLAAGVGSKAAKRLSPSNTSDPSALYALAFTATAPPHARSLLLVNKRQAPATAALTGLTGGEASCVEVGAGLSEPGFAPIVVKRLSSAGVLAMGGFATCVVSSLQLDGGVEQDVVVEVV</sequence>
<reference evidence="2" key="1">
    <citation type="journal article" date="2013" name="Nature">
        <title>Pan genome of the phytoplankton Emiliania underpins its global distribution.</title>
        <authorList>
            <person name="Read B.A."/>
            <person name="Kegel J."/>
            <person name="Klute M.J."/>
            <person name="Kuo A."/>
            <person name="Lefebvre S.C."/>
            <person name="Maumus F."/>
            <person name="Mayer C."/>
            <person name="Miller J."/>
            <person name="Monier A."/>
            <person name="Salamov A."/>
            <person name="Young J."/>
            <person name="Aguilar M."/>
            <person name="Claverie J.M."/>
            <person name="Frickenhaus S."/>
            <person name="Gonzalez K."/>
            <person name="Herman E.K."/>
            <person name="Lin Y.C."/>
            <person name="Napier J."/>
            <person name="Ogata H."/>
            <person name="Sarno A.F."/>
            <person name="Shmutz J."/>
            <person name="Schroeder D."/>
            <person name="de Vargas C."/>
            <person name="Verret F."/>
            <person name="von Dassow P."/>
            <person name="Valentin K."/>
            <person name="Van de Peer Y."/>
            <person name="Wheeler G."/>
            <person name="Dacks J.B."/>
            <person name="Delwiche C.F."/>
            <person name="Dyhrman S.T."/>
            <person name="Glockner G."/>
            <person name="John U."/>
            <person name="Richards T."/>
            <person name="Worden A.Z."/>
            <person name="Zhang X."/>
            <person name="Grigoriev I.V."/>
            <person name="Allen A.E."/>
            <person name="Bidle K."/>
            <person name="Borodovsky M."/>
            <person name="Bowler C."/>
            <person name="Brownlee C."/>
            <person name="Cock J.M."/>
            <person name="Elias M."/>
            <person name="Gladyshev V.N."/>
            <person name="Groth M."/>
            <person name="Guda C."/>
            <person name="Hadaegh A."/>
            <person name="Iglesias-Rodriguez M.D."/>
            <person name="Jenkins J."/>
            <person name="Jones B.M."/>
            <person name="Lawson T."/>
            <person name="Leese F."/>
            <person name="Lindquist E."/>
            <person name="Lobanov A."/>
            <person name="Lomsadze A."/>
            <person name="Malik S.B."/>
            <person name="Marsh M.E."/>
            <person name="Mackinder L."/>
            <person name="Mock T."/>
            <person name="Mueller-Roeber B."/>
            <person name="Pagarete A."/>
            <person name="Parker M."/>
            <person name="Probert I."/>
            <person name="Quesneville H."/>
            <person name="Raines C."/>
            <person name="Rensing S.A."/>
            <person name="Riano-Pachon D.M."/>
            <person name="Richier S."/>
            <person name="Rokitta S."/>
            <person name="Shiraiwa Y."/>
            <person name="Soanes D.M."/>
            <person name="van der Giezen M."/>
            <person name="Wahlund T.M."/>
            <person name="Williams B."/>
            <person name="Wilson W."/>
            <person name="Wolfe G."/>
            <person name="Wurch L.L."/>
        </authorList>
    </citation>
    <scope>NUCLEOTIDE SEQUENCE</scope>
</reference>
<dbReference type="RefSeq" id="XP_005794233.1">
    <property type="nucleotide sequence ID" value="XM_005794176.1"/>
</dbReference>
<dbReference type="GeneID" id="17287074"/>
<name>A0A0D3L1B9_EMIH1</name>
<keyword evidence="2" id="KW-1185">Reference proteome</keyword>
<dbReference type="HOGENOM" id="CLU_043030_0_0_1"/>
<dbReference type="EnsemblProtists" id="EOD41804">
    <property type="protein sequence ID" value="EOD41804"/>
    <property type="gene ID" value="EMIHUDRAFT_95026"/>
</dbReference>
<organism evidence="1 2">
    <name type="scientific">Emiliania huxleyi (strain CCMP1516)</name>
    <dbReference type="NCBI Taxonomy" id="280463"/>
    <lineage>
        <taxon>Eukaryota</taxon>
        <taxon>Haptista</taxon>
        <taxon>Haptophyta</taxon>
        <taxon>Prymnesiophyceae</taxon>
        <taxon>Isochrysidales</taxon>
        <taxon>Noelaerhabdaceae</taxon>
        <taxon>Emiliania</taxon>
    </lineage>
</organism>
<dbReference type="PaxDb" id="2903-EOD41804"/>
<evidence type="ECO:0000313" key="1">
    <source>
        <dbReference type="EnsemblProtists" id="EOD41804"/>
    </source>
</evidence>
<dbReference type="AlphaFoldDB" id="A0A0D3L1B9"/>
<evidence type="ECO:0000313" key="2">
    <source>
        <dbReference type="Proteomes" id="UP000013827"/>
    </source>
</evidence>
<accession>A0A0D3L1B9</accession>